<evidence type="ECO:0000256" key="1">
    <source>
        <dbReference type="SAM" id="SignalP"/>
    </source>
</evidence>
<dbReference type="AlphaFoldDB" id="E1SPN9"/>
<dbReference type="KEGG" id="fbl:Fbal_0489"/>
<dbReference type="InterPro" id="IPR047111">
    <property type="entry name" value="YbaP-like"/>
</dbReference>
<dbReference type="eggNOG" id="COG3735">
    <property type="taxonomic scope" value="Bacteria"/>
</dbReference>
<dbReference type="EMBL" id="CP002209">
    <property type="protein sequence ID" value="ADN74703.1"/>
    <property type="molecule type" value="Genomic_DNA"/>
</dbReference>
<dbReference type="Proteomes" id="UP000006683">
    <property type="component" value="Chromosome"/>
</dbReference>
<dbReference type="PANTHER" id="PTHR40590:SF1">
    <property type="entry name" value="CYTOPLASMIC PROTEIN"/>
    <property type="match status" value="1"/>
</dbReference>
<protein>
    <submittedName>
        <fullName evidence="2">GumN family protein</fullName>
    </submittedName>
</protein>
<name>E1SPN9_FERBD</name>
<proteinExistence type="predicted"/>
<dbReference type="CDD" id="cd14789">
    <property type="entry name" value="Tiki"/>
    <property type="match status" value="1"/>
</dbReference>
<dbReference type="RefSeq" id="WP_013344009.1">
    <property type="nucleotide sequence ID" value="NC_014541.1"/>
</dbReference>
<reference evidence="2 3" key="1">
    <citation type="journal article" date="2010" name="Stand. Genomic Sci.">
        <title>Complete genome sequence of Ferrimonas balearica type strain (PAT).</title>
        <authorList>
            <person name="Nolan M."/>
            <person name="Sikorski J."/>
            <person name="Davenport K."/>
            <person name="Lucas S."/>
            <person name="Glavina Del Rio T."/>
            <person name="Tice H."/>
            <person name="Cheng J."/>
            <person name="Goodwin L."/>
            <person name="Pitluck S."/>
            <person name="Liolios K."/>
            <person name="Ivanova N."/>
            <person name="Mavromatis K."/>
            <person name="Ovchinnikova G."/>
            <person name="Pati A."/>
            <person name="Chen A."/>
            <person name="Palaniappan K."/>
            <person name="Land M."/>
            <person name="Hauser L."/>
            <person name="Chang Y."/>
            <person name="Jeffries C."/>
            <person name="Tapia R."/>
            <person name="Brettin T."/>
            <person name="Detter J."/>
            <person name="Han C."/>
            <person name="Yasawong M."/>
            <person name="Rohde M."/>
            <person name="Tindall B."/>
            <person name="Goker M."/>
            <person name="Woyke T."/>
            <person name="Bristow J."/>
            <person name="Eisen J."/>
            <person name="Markowitz V."/>
            <person name="Hugenholtz P."/>
            <person name="Kyrpides N."/>
            <person name="Klenk H."/>
            <person name="Lapidus A."/>
        </authorList>
    </citation>
    <scope>NUCLEOTIDE SEQUENCE [LARGE SCALE GENOMIC DNA]</scope>
    <source>
        <strain evidence="3">DSM 9799 / CCM 4581 / KCTC 23876 / PAT</strain>
    </source>
</reference>
<gene>
    <name evidence="2" type="ordered locus">Fbal_0489</name>
</gene>
<keyword evidence="3" id="KW-1185">Reference proteome</keyword>
<evidence type="ECO:0000313" key="3">
    <source>
        <dbReference type="Proteomes" id="UP000006683"/>
    </source>
</evidence>
<dbReference type="HOGENOM" id="CLU_057525_2_1_6"/>
<organism evidence="2 3">
    <name type="scientific">Ferrimonas balearica (strain DSM 9799 / CCM 4581 / KCTC 23876 / PAT)</name>
    <dbReference type="NCBI Taxonomy" id="550540"/>
    <lineage>
        <taxon>Bacteria</taxon>
        <taxon>Pseudomonadati</taxon>
        <taxon>Pseudomonadota</taxon>
        <taxon>Gammaproteobacteria</taxon>
        <taxon>Alteromonadales</taxon>
        <taxon>Ferrimonadaceae</taxon>
        <taxon>Ferrimonas</taxon>
    </lineage>
</organism>
<feature type="chain" id="PRO_5003151433" evidence="1">
    <location>
        <begin position="17"/>
        <end position="275"/>
    </location>
</feature>
<feature type="signal peptide" evidence="1">
    <location>
        <begin position="1"/>
        <end position="16"/>
    </location>
</feature>
<dbReference type="PANTHER" id="PTHR40590">
    <property type="entry name" value="CYTOPLASMIC PROTEIN-RELATED"/>
    <property type="match status" value="1"/>
</dbReference>
<evidence type="ECO:0000313" key="2">
    <source>
        <dbReference type="EMBL" id="ADN74703.1"/>
    </source>
</evidence>
<sequence>MRALLLLLLLPFIVWAAPDDRPPFYQVEANGRTAWLLGTIHVGSRDFYPLPAPVESAFEQAQVLALEADPNDPEVPALLARYGRSDTPLPEPLAKQVAQRCQQLGFACDLGVSPWLLSAQLAMLQMAQAGYQPDLGVDSMLLSRKGQKPLWQLESMGRQMAIFTELSQSAQWAMLESTLEDADPTELVQAWRGGNAAELDALMRDGLSDSDELWQRLMVDRNHDMASTIGDWLERQDRVFIAVGAGHLVGPDGIPTLLKQAGVTVRDCWQEACQP</sequence>
<accession>E1SPN9</accession>
<dbReference type="GeneID" id="67180730"/>
<dbReference type="InterPro" id="IPR002816">
    <property type="entry name" value="TraB/PrgY/GumN_fam"/>
</dbReference>
<dbReference type="OrthoDB" id="357294at2"/>
<keyword evidence="1" id="KW-0732">Signal</keyword>
<dbReference type="STRING" id="550540.Fbal_0489"/>
<dbReference type="Pfam" id="PF01963">
    <property type="entry name" value="TraB_PrgY_gumN"/>
    <property type="match status" value="1"/>
</dbReference>